<protein>
    <recommendedName>
        <fullName evidence="2">Zn(2)-C6 fungal-type domain-containing protein</fullName>
    </recommendedName>
</protein>
<dbReference type="Pfam" id="PF11951">
    <property type="entry name" value="Fungal_trans_2"/>
    <property type="match status" value="1"/>
</dbReference>
<accession>A0A6A7AQ20</accession>
<name>A0A6A7AQ20_9PLEO</name>
<organism evidence="3 4">
    <name type="scientific">Plenodomus tracheiphilus IPT5</name>
    <dbReference type="NCBI Taxonomy" id="1408161"/>
    <lineage>
        <taxon>Eukaryota</taxon>
        <taxon>Fungi</taxon>
        <taxon>Dikarya</taxon>
        <taxon>Ascomycota</taxon>
        <taxon>Pezizomycotina</taxon>
        <taxon>Dothideomycetes</taxon>
        <taxon>Pleosporomycetidae</taxon>
        <taxon>Pleosporales</taxon>
        <taxon>Pleosporineae</taxon>
        <taxon>Leptosphaeriaceae</taxon>
        <taxon>Plenodomus</taxon>
    </lineage>
</organism>
<evidence type="ECO:0000313" key="3">
    <source>
        <dbReference type="EMBL" id="KAF2844844.1"/>
    </source>
</evidence>
<keyword evidence="4" id="KW-1185">Reference proteome</keyword>
<dbReference type="Gene3D" id="4.10.240.10">
    <property type="entry name" value="Zn(2)-C6 fungal-type DNA-binding domain"/>
    <property type="match status" value="1"/>
</dbReference>
<reference evidence="3" key="1">
    <citation type="submission" date="2020-01" db="EMBL/GenBank/DDBJ databases">
        <authorList>
            <consortium name="DOE Joint Genome Institute"/>
            <person name="Haridas S."/>
            <person name="Albert R."/>
            <person name="Binder M."/>
            <person name="Bloem J."/>
            <person name="Labutti K."/>
            <person name="Salamov A."/>
            <person name="Andreopoulos B."/>
            <person name="Baker S.E."/>
            <person name="Barry K."/>
            <person name="Bills G."/>
            <person name="Bluhm B.H."/>
            <person name="Cannon C."/>
            <person name="Castanera R."/>
            <person name="Culley D.E."/>
            <person name="Daum C."/>
            <person name="Ezra D."/>
            <person name="Gonzalez J.B."/>
            <person name="Henrissat B."/>
            <person name="Kuo A."/>
            <person name="Liang C."/>
            <person name="Lipzen A."/>
            <person name="Lutzoni F."/>
            <person name="Magnuson J."/>
            <person name="Mondo S."/>
            <person name="Nolan M."/>
            <person name="Ohm R."/>
            <person name="Pangilinan J."/>
            <person name="Park H.-J."/>
            <person name="Ramirez L."/>
            <person name="Alfaro M."/>
            <person name="Sun H."/>
            <person name="Tritt A."/>
            <person name="Yoshinaga Y."/>
            <person name="Zwiers L.-H."/>
            <person name="Turgeon B.G."/>
            <person name="Goodwin S.B."/>
            <person name="Spatafora J.W."/>
            <person name="Crous P.W."/>
            <person name="Grigoriev I.V."/>
        </authorList>
    </citation>
    <scope>NUCLEOTIDE SEQUENCE</scope>
    <source>
        <strain evidence="3">IPT5</strain>
    </source>
</reference>
<dbReference type="PANTHER" id="PTHR37540:SF5">
    <property type="entry name" value="TRANSCRIPTION FACTOR DOMAIN-CONTAINING PROTEIN"/>
    <property type="match status" value="1"/>
</dbReference>
<keyword evidence="1" id="KW-0539">Nucleus</keyword>
<evidence type="ECO:0000259" key="2">
    <source>
        <dbReference type="PROSITE" id="PS50048"/>
    </source>
</evidence>
<dbReference type="Proteomes" id="UP000799423">
    <property type="component" value="Unassembled WGS sequence"/>
</dbReference>
<dbReference type="InterPro" id="IPR001138">
    <property type="entry name" value="Zn2Cys6_DnaBD"/>
</dbReference>
<dbReference type="AlphaFoldDB" id="A0A6A7AQ20"/>
<dbReference type="SUPFAM" id="SSF57701">
    <property type="entry name" value="Zn2/Cys6 DNA-binding domain"/>
    <property type="match status" value="1"/>
</dbReference>
<dbReference type="CDD" id="cd00067">
    <property type="entry name" value="GAL4"/>
    <property type="match status" value="1"/>
</dbReference>
<dbReference type="InterPro" id="IPR036864">
    <property type="entry name" value="Zn2-C6_fun-type_DNA-bd_sf"/>
</dbReference>
<dbReference type="Pfam" id="PF00172">
    <property type="entry name" value="Zn_clus"/>
    <property type="match status" value="1"/>
</dbReference>
<feature type="domain" description="Zn(2)-C6 fungal-type" evidence="2">
    <location>
        <begin position="8"/>
        <end position="38"/>
    </location>
</feature>
<evidence type="ECO:0000256" key="1">
    <source>
        <dbReference type="ARBA" id="ARBA00023242"/>
    </source>
</evidence>
<dbReference type="EMBL" id="MU006361">
    <property type="protein sequence ID" value="KAF2844844.1"/>
    <property type="molecule type" value="Genomic_DNA"/>
</dbReference>
<dbReference type="PROSITE" id="PS50048">
    <property type="entry name" value="ZN2_CY6_FUNGAL_2"/>
    <property type="match status" value="1"/>
</dbReference>
<dbReference type="GO" id="GO:0000981">
    <property type="term" value="F:DNA-binding transcription factor activity, RNA polymerase II-specific"/>
    <property type="evidence" value="ECO:0007669"/>
    <property type="project" value="InterPro"/>
</dbReference>
<gene>
    <name evidence="3" type="ORF">T440DRAFT_409339</name>
</gene>
<dbReference type="PROSITE" id="PS00463">
    <property type="entry name" value="ZN2_CY6_FUNGAL_1"/>
    <property type="match status" value="1"/>
</dbReference>
<evidence type="ECO:0000313" key="4">
    <source>
        <dbReference type="Proteomes" id="UP000799423"/>
    </source>
</evidence>
<dbReference type="InterPro" id="IPR021858">
    <property type="entry name" value="Fun_TF"/>
</dbReference>
<dbReference type="OrthoDB" id="4158087at2759"/>
<dbReference type="SMART" id="SM00066">
    <property type="entry name" value="GAL4"/>
    <property type="match status" value="1"/>
</dbReference>
<proteinExistence type="predicted"/>
<sequence>MRLTLRRSCDACAKSKLSCDLRTPQCSRCTKKNTLCVYANQPLTSSPPNARAFDRPETSPEVSSLWSPLKQSSAVLLNTIDASVDPFNSYPRTNLARVHEQRLIQHFLSKIAFQYYPLDLDASSNPFVVMWWPLALSDPALFHVSLQTASLDIDLRDRRGFANSEILMADSVSLVRKRVEDPSLVLQDATMDSVVTLAAIEFGKGQTEIGQMHIDGIINMVHLRGGIHQVKVTSPLTARMVSWVSLILTQRPQFATQDDCGIGAGIAPILQWIQAAKPSTGLPITPLDGLDLDLATSETLRRLRKVLHDSNSSGLSTTDLHDLTCFVLHRMLGQLSVNDSDNAREILLTSECVRKAASLYMLNIHGPTYFSHAGLQQTLVQDLRACLDTLLLPLLVSHSSVALWLLSVGMVSSEDEHELQWFNQQAKEAIRTLNISSWQTILAQMRMVLWFNSRQMERLSRDRWKTILGGNA</sequence>
<dbReference type="GO" id="GO:0008270">
    <property type="term" value="F:zinc ion binding"/>
    <property type="evidence" value="ECO:0007669"/>
    <property type="project" value="InterPro"/>
</dbReference>
<dbReference type="PANTHER" id="PTHR37540">
    <property type="entry name" value="TRANSCRIPTION FACTOR (ACR-2), PUTATIVE-RELATED-RELATED"/>
    <property type="match status" value="1"/>
</dbReference>